<dbReference type="Pfam" id="PF07714">
    <property type="entry name" value="PK_Tyr_Ser-Thr"/>
    <property type="match status" value="1"/>
</dbReference>
<dbReference type="InterPro" id="IPR050528">
    <property type="entry name" value="L-type_Lectin-RKs"/>
</dbReference>
<dbReference type="FunFam" id="1.10.510.10:FF:000108">
    <property type="entry name" value="L-type lectin-domain containing receptor kinase S.4"/>
    <property type="match status" value="1"/>
</dbReference>
<comment type="subcellular location">
    <subcellularLocation>
        <location evidence="1">Membrane</location>
        <topology evidence="1">Single-pass type I membrane protein</topology>
    </subcellularLocation>
</comment>
<evidence type="ECO:0000256" key="19">
    <source>
        <dbReference type="SAM" id="Phobius"/>
    </source>
</evidence>
<evidence type="ECO:0000256" key="8">
    <source>
        <dbReference type="ARBA" id="ARBA00022692"/>
    </source>
</evidence>
<keyword evidence="6" id="KW-0723">Serine/threonine-protein kinase</keyword>
<sequence length="446" mass="49412">MQVWVDYDGVQKKINVTLAPMNVGKPKIPLLSLSRDLSPIINDEVYVGFSASTGSVLSNHYVLGWSFKINGQAPELFQSQLPDLPRKEKLKSYTIALPVIIVSLVSVTIAGVVYVVKRKRNFAELLEDWELDYAPQRFKYKDLYIATKGFKDKELLGTGGFGNKRIYFRNCEYRETAPQEFSSTHGLLPAEGRASSRVRVHANGSLDKYLFGQLQATLSWSQRFRVLKGVASGLLYLHEEWEKVVVHRDVKASNVLLDRELNGRLGDFGLARLYDHGTDAQTTHVAGTIGYLAPENFRGGKPTTSTDVFAFGAFLLEVACGRKPIQPGGPTEDVLLVDWVFSHWKRGQILEARDPKLRTEYEAEELELVLKLGLLCSHSAPTARPSMRQIVQYLDGDVPLPEISASGLTFAHRDGSNVFAMTSPASVGNAFAQSSFVADSVLSAGR</sequence>
<evidence type="ECO:0000256" key="2">
    <source>
        <dbReference type="ARBA" id="ARBA00007606"/>
    </source>
</evidence>
<evidence type="ECO:0000313" key="22">
    <source>
        <dbReference type="Proteomes" id="UP000516437"/>
    </source>
</evidence>
<dbReference type="SMART" id="SM00220">
    <property type="entry name" value="S_TKc"/>
    <property type="match status" value="1"/>
</dbReference>
<proteinExistence type="inferred from homology"/>
<evidence type="ECO:0000256" key="15">
    <source>
        <dbReference type="ARBA" id="ARBA00023136"/>
    </source>
</evidence>
<gene>
    <name evidence="21" type="ORF">CJ030_MR3G023990</name>
</gene>
<keyword evidence="13" id="KW-0067">ATP-binding</keyword>
<comment type="caution">
    <text evidence="21">The sequence shown here is derived from an EMBL/GenBank/DDBJ whole genome shotgun (WGS) entry which is preliminary data.</text>
</comment>
<comment type="catalytic activity">
    <reaction evidence="17">
        <text>L-threonyl-[protein] + ATP = O-phospho-L-threonyl-[protein] + ADP + H(+)</text>
        <dbReference type="Rhea" id="RHEA:46608"/>
        <dbReference type="Rhea" id="RHEA-COMP:11060"/>
        <dbReference type="Rhea" id="RHEA-COMP:11605"/>
        <dbReference type="ChEBI" id="CHEBI:15378"/>
        <dbReference type="ChEBI" id="CHEBI:30013"/>
        <dbReference type="ChEBI" id="CHEBI:30616"/>
        <dbReference type="ChEBI" id="CHEBI:61977"/>
        <dbReference type="ChEBI" id="CHEBI:456216"/>
        <dbReference type="EC" id="2.7.11.1"/>
    </reaction>
</comment>
<dbReference type="InterPro" id="IPR001220">
    <property type="entry name" value="Legume_lectin_dom"/>
</dbReference>
<keyword evidence="11" id="KW-0547">Nucleotide-binding</keyword>
<dbReference type="Pfam" id="PF00139">
    <property type="entry name" value="Lectin_legB"/>
    <property type="match status" value="1"/>
</dbReference>
<dbReference type="GO" id="GO:0016020">
    <property type="term" value="C:membrane"/>
    <property type="evidence" value="ECO:0007669"/>
    <property type="project" value="UniProtKB-SubCell"/>
</dbReference>
<dbReference type="EMBL" id="RXIC02000021">
    <property type="protein sequence ID" value="KAB1220842.1"/>
    <property type="molecule type" value="Genomic_DNA"/>
</dbReference>
<dbReference type="Gene3D" id="2.60.120.200">
    <property type="match status" value="1"/>
</dbReference>
<dbReference type="PROSITE" id="PS00108">
    <property type="entry name" value="PROTEIN_KINASE_ST"/>
    <property type="match status" value="1"/>
</dbReference>
<dbReference type="GO" id="GO:0030246">
    <property type="term" value="F:carbohydrate binding"/>
    <property type="evidence" value="ECO:0007669"/>
    <property type="project" value="UniProtKB-KW"/>
</dbReference>
<dbReference type="Gene3D" id="1.10.510.10">
    <property type="entry name" value="Transferase(Phosphotransferase) domain 1"/>
    <property type="match status" value="1"/>
</dbReference>
<evidence type="ECO:0000256" key="1">
    <source>
        <dbReference type="ARBA" id="ARBA00004479"/>
    </source>
</evidence>
<dbReference type="GO" id="GO:0051707">
    <property type="term" value="P:response to other organism"/>
    <property type="evidence" value="ECO:0007669"/>
    <property type="project" value="UniProtKB-ARBA"/>
</dbReference>
<reference evidence="21 22" key="1">
    <citation type="journal article" date="2019" name="Plant Biotechnol. J.">
        <title>The red bayberry genome and genetic basis of sex determination.</title>
        <authorList>
            <person name="Jia H.M."/>
            <person name="Jia H.J."/>
            <person name="Cai Q.L."/>
            <person name="Wang Y."/>
            <person name="Zhao H.B."/>
            <person name="Yang W.F."/>
            <person name="Wang G.Y."/>
            <person name="Li Y.H."/>
            <person name="Zhan D.L."/>
            <person name="Shen Y.T."/>
            <person name="Niu Q.F."/>
            <person name="Chang L."/>
            <person name="Qiu J."/>
            <person name="Zhao L."/>
            <person name="Xie H.B."/>
            <person name="Fu W.Y."/>
            <person name="Jin J."/>
            <person name="Li X.W."/>
            <person name="Jiao Y."/>
            <person name="Zhou C.C."/>
            <person name="Tu T."/>
            <person name="Chai C.Y."/>
            <person name="Gao J.L."/>
            <person name="Fan L.J."/>
            <person name="van de Weg E."/>
            <person name="Wang J.Y."/>
            <person name="Gao Z.S."/>
        </authorList>
    </citation>
    <scope>NUCLEOTIDE SEQUENCE [LARGE SCALE GENOMIC DNA]</scope>
    <source>
        <tissue evidence="21">Leaves</tissue>
    </source>
</reference>
<evidence type="ECO:0000256" key="7">
    <source>
        <dbReference type="ARBA" id="ARBA00022679"/>
    </source>
</evidence>
<dbReference type="InterPro" id="IPR011009">
    <property type="entry name" value="Kinase-like_dom_sf"/>
</dbReference>
<dbReference type="PANTHER" id="PTHR27007">
    <property type="match status" value="1"/>
</dbReference>
<dbReference type="Proteomes" id="UP000516437">
    <property type="component" value="Chromosome 3"/>
</dbReference>
<dbReference type="GO" id="GO:0004674">
    <property type="term" value="F:protein serine/threonine kinase activity"/>
    <property type="evidence" value="ECO:0007669"/>
    <property type="project" value="UniProtKB-KW"/>
</dbReference>
<accession>A0A6A1W6J0</accession>
<evidence type="ECO:0000259" key="20">
    <source>
        <dbReference type="PROSITE" id="PS50011"/>
    </source>
</evidence>
<evidence type="ECO:0000256" key="14">
    <source>
        <dbReference type="ARBA" id="ARBA00022989"/>
    </source>
</evidence>
<evidence type="ECO:0000256" key="13">
    <source>
        <dbReference type="ARBA" id="ARBA00022840"/>
    </source>
</evidence>
<dbReference type="SUPFAM" id="SSF56112">
    <property type="entry name" value="Protein kinase-like (PK-like)"/>
    <property type="match status" value="1"/>
</dbReference>
<evidence type="ECO:0000256" key="6">
    <source>
        <dbReference type="ARBA" id="ARBA00022527"/>
    </source>
</evidence>
<feature type="domain" description="Protein kinase" evidence="20">
    <location>
        <begin position="99"/>
        <end position="403"/>
    </location>
</feature>
<dbReference type="GO" id="GO:0006952">
    <property type="term" value="P:defense response"/>
    <property type="evidence" value="ECO:0007669"/>
    <property type="project" value="UniProtKB-ARBA"/>
</dbReference>
<protein>
    <recommendedName>
        <fullName evidence="5">non-specific serine/threonine protein kinase</fullName>
        <ecNumber evidence="5">2.7.11.1</ecNumber>
    </recommendedName>
</protein>
<keyword evidence="9" id="KW-0732">Signal</keyword>
<dbReference type="InterPro" id="IPR000719">
    <property type="entry name" value="Prot_kinase_dom"/>
</dbReference>
<comment type="similarity">
    <text evidence="4">In the C-terminal section; belongs to the protein kinase superfamily. Ser/Thr protein kinase family.</text>
</comment>
<dbReference type="AlphaFoldDB" id="A0A6A1W6J0"/>
<keyword evidence="15 19" id="KW-0472">Membrane</keyword>
<evidence type="ECO:0000256" key="17">
    <source>
        <dbReference type="ARBA" id="ARBA00047899"/>
    </source>
</evidence>
<evidence type="ECO:0000256" key="18">
    <source>
        <dbReference type="ARBA" id="ARBA00048679"/>
    </source>
</evidence>
<evidence type="ECO:0000256" key="3">
    <source>
        <dbReference type="ARBA" id="ARBA00008536"/>
    </source>
</evidence>
<evidence type="ECO:0000256" key="10">
    <source>
        <dbReference type="ARBA" id="ARBA00022734"/>
    </source>
</evidence>
<keyword evidence="7" id="KW-0808">Transferase</keyword>
<dbReference type="InterPro" id="IPR013320">
    <property type="entry name" value="ConA-like_dom_sf"/>
</dbReference>
<name>A0A6A1W6J0_9ROSI</name>
<evidence type="ECO:0000313" key="21">
    <source>
        <dbReference type="EMBL" id="KAB1220842.1"/>
    </source>
</evidence>
<dbReference type="PROSITE" id="PS50011">
    <property type="entry name" value="PROTEIN_KINASE_DOM"/>
    <property type="match status" value="1"/>
</dbReference>
<keyword evidence="22" id="KW-1185">Reference proteome</keyword>
<evidence type="ECO:0000256" key="5">
    <source>
        <dbReference type="ARBA" id="ARBA00012513"/>
    </source>
</evidence>
<dbReference type="SUPFAM" id="SSF49899">
    <property type="entry name" value="Concanavalin A-like lectins/glucanases"/>
    <property type="match status" value="1"/>
</dbReference>
<dbReference type="EC" id="2.7.11.1" evidence="5"/>
<comment type="similarity">
    <text evidence="3">In the N-terminal section; belongs to the leguminous lectin family.</text>
</comment>
<evidence type="ECO:0000256" key="11">
    <source>
        <dbReference type="ARBA" id="ARBA00022741"/>
    </source>
</evidence>
<keyword evidence="16 21" id="KW-0675">Receptor</keyword>
<evidence type="ECO:0000256" key="16">
    <source>
        <dbReference type="ARBA" id="ARBA00023170"/>
    </source>
</evidence>
<keyword evidence="14 19" id="KW-1133">Transmembrane helix</keyword>
<comment type="catalytic activity">
    <reaction evidence="18">
        <text>L-seryl-[protein] + ATP = O-phospho-L-seryl-[protein] + ADP + H(+)</text>
        <dbReference type="Rhea" id="RHEA:17989"/>
        <dbReference type="Rhea" id="RHEA-COMP:9863"/>
        <dbReference type="Rhea" id="RHEA-COMP:11604"/>
        <dbReference type="ChEBI" id="CHEBI:15378"/>
        <dbReference type="ChEBI" id="CHEBI:29999"/>
        <dbReference type="ChEBI" id="CHEBI:30616"/>
        <dbReference type="ChEBI" id="CHEBI:83421"/>
        <dbReference type="ChEBI" id="CHEBI:456216"/>
        <dbReference type="EC" id="2.7.11.1"/>
    </reaction>
</comment>
<evidence type="ECO:0000256" key="12">
    <source>
        <dbReference type="ARBA" id="ARBA00022777"/>
    </source>
</evidence>
<organism evidence="21 22">
    <name type="scientific">Morella rubra</name>
    <name type="common">Chinese bayberry</name>
    <dbReference type="NCBI Taxonomy" id="262757"/>
    <lineage>
        <taxon>Eukaryota</taxon>
        <taxon>Viridiplantae</taxon>
        <taxon>Streptophyta</taxon>
        <taxon>Embryophyta</taxon>
        <taxon>Tracheophyta</taxon>
        <taxon>Spermatophyta</taxon>
        <taxon>Magnoliopsida</taxon>
        <taxon>eudicotyledons</taxon>
        <taxon>Gunneridae</taxon>
        <taxon>Pentapetalae</taxon>
        <taxon>rosids</taxon>
        <taxon>fabids</taxon>
        <taxon>Fagales</taxon>
        <taxon>Myricaceae</taxon>
        <taxon>Morella</taxon>
    </lineage>
</organism>
<keyword evidence="12 21" id="KW-0418">Kinase</keyword>
<dbReference type="OrthoDB" id="543442at2759"/>
<keyword evidence="10 21" id="KW-0430">Lectin</keyword>
<keyword evidence="8 19" id="KW-0812">Transmembrane</keyword>
<evidence type="ECO:0000256" key="4">
    <source>
        <dbReference type="ARBA" id="ARBA00010217"/>
    </source>
</evidence>
<dbReference type="InterPro" id="IPR001245">
    <property type="entry name" value="Ser-Thr/Tyr_kinase_cat_dom"/>
</dbReference>
<dbReference type="GO" id="GO:0005524">
    <property type="term" value="F:ATP binding"/>
    <property type="evidence" value="ECO:0007669"/>
    <property type="project" value="UniProtKB-KW"/>
</dbReference>
<feature type="transmembrane region" description="Helical" evidence="19">
    <location>
        <begin position="95"/>
        <end position="116"/>
    </location>
</feature>
<evidence type="ECO:0000256" key="9">
    <source>
        <dbReference type="ARBA" id="ARBA00022729"/>
    </source>
</evidence>
<dbReference type="InterPro" id="IPR008271">
    <property type="entry name" value="Ser/Thr_kinase_AS"/>
</dbReference>
<comment type="similarity">
    <text evidence="2">Belongs to the leguminous lectin family.</text>
</comment>